<evidence type="ECO:0000313" key="3">
    <source>
        <dbReference type="Proteomes" id="UP001567572"/>
    </source>
</evidence>
<dbReference type="AlphaFoldDB" id="A0ABD5M252"/>
<comment type="caution">
    <text evidence="2">The sequence shown here is derived from an EMBL/GenBank/DDBJ whole genome shotgun (WGS) entry which is preliminary data.</text>
</comment>
<keyword evidence="1" id="KW-1133">Transmembrane helix</keyword>
<dbReference type="Proteomes" id="UP001567572">
    <property type="component" value="Unassembled WGS sequence"/>
</dbReference>
<sequence length="69" mass="7403">MEFPTPSRADYALRTATVVATLAVLQYTGTFVDGPPGIDPANLALVAVLFPVFSYLIDVFVANVRRSGE</sequence>
<evidence type="ECO:0000256" key="1">
    <source>
        <dbReference type="SAM" id="Phobius"/>
    </source>
</evidence>
<protein>
    <submittedName>
        <fullName evidence="2">Uncharacterized protein</fullName>
    </submittedName>
</protein>
<reference evidence="2 3" key="1">
    <citation type="submission" date="2024-06" db="EMBL/GenBank/DDBJ databases">
        <title>Halorubrum miltondacostae sp. nov., a potential PHA producer isolated from an inland solar saltern in Rio Maior, Portugal.</title>
        <authorList>
            <person name="Albuquerque L."/>
            <person name="Viver T."/>
            <person name="Barroso C."/>
            <person name="Claudino R."/>
            <person name="Galvan M."/>
            <person name="Simoes G."/>
            <person name="Lobo Da Cunha A."/>
            <person name="Egas C."/>
        </authorList>
    </citation>
    <scope>NUCLEOTIDE SEQUENCE [LARGE SCALE GENOMIC DNA]</scope>
    <source>
        <strain evidence="2 3">RMP-11</strain>
    </source>
</reference>
<gene>
    <name evidence="2" type="ORF">ABNG04_10690</name>
</gene>
<feature type="transmembrane region" description="Helical" evidence="1">
    <location>
        <begin position="41"/>
        <end position="64"/>
    </location>
</feature>
<organism evidence="2 3">
    <name type="scientific">Halorubrum miltondacostae</name>
    <dbReference type="NCBI Taxonomy" id="3076378"/>
    <lineage>
        <taxon>Archaea</taxon>
        <taxon>Methanobacteriati</taxon>
        <taxon>Methanobacteriota</taxon>
        <taxon>Stenosarchaea group</taxon>
        <taxon>Halobacteria</taxon>
        <taxon>Halobacteriales</taxon>
        <taxon>Haloferacaceae</taxon>
        <taxon>Halorubrum</taxon>
    </lineage>
</organism>
<accession>A0ABD5M252</accession>
<proteinExistence type="predicted"/>
<keyword evidence="1" id="KW-0812">Transmembrane</keyword>
<keyword evidence="1" id="KW-0472">Membrane</keyword>
<dbReference type="RefSeq" id="WP_371162409.1">
    <property type="nucleotide sequence ID" value="NZ_JBEDNX010000009.1"/>
</dbReference>
<dbReference type="EMBL" id="JBEDNY010000003">
    <property type="protein sequence ID" value="MEZ3164331.1"/>
    <property type="molecule type" value="Genomic_DNA"/>
</dbReference>
<evidence type="ECO:0000313" key="2">
    <source>
        <dbReference type="EMBL" id="MEZ3164331.1"/>
    </source>
</evidence>
<keyword evidence="3" id="KW-1185">Reference proteome</keyword>
<feature type="transmembrane region" description="Helical" evidence="1">
    <location>
        <begin position="12"/>
        <end position="29"/>
    </location>
</feature>
<name>A0ABD5M252_9EURY</name>